<evidence type="ECO:0000313" key="1">
    <source>
        <dbReference type="EMBL" id="KAJ7017558.1"/>
    </source>
</evidence>
<dbReference type="Proteomes" id="UP001218188">
    <property type="component" value="Unassembled WGS sequence"/>
</dbReference>
<proteinExistence type="predicted"/>
<dbReference type="AlphaFoldDB" id="A0AAD6WKT0"/>
<sequence length="165" mass="18777">MHFTLLFSGAPFRLLGQITSCFVRRSPLFSFTGCHRWTQLSIVIIITPSSPHLHLLSRRYCPPSLSPPKAHLLHPRQLTPSSTRLLPARSPTFSHLPHLPPNPKTDNARAVWPYNPVACALFYMLHVQQYTGIRASHVKCSSMSHSDDDLQASTKMFEMMRVFKE</sequence>
<keyword evidence="2" id="KW-1185">Reference proteome</keyword>
<protein>
    <submittedName>
        <fullName evidence="1">Uncharacterized protein</fullName>
    </submittedName>
</protein>
<organism evidence="1 2">
    <name type="scientific">Mycena alexandri</name>
    <dbReference type="NCBI Taxonomy" id="1745969"/>
    <lineage>
        <taxon>Eukaryota</taxon>
        <taxon>Fungi</taxon>
        <taxon>Dikarya</taxon>
        <taxon>Basidiomycota</taxon>
        <taxon>Agaricomycotina</taxon>
        <taxon>Agaricomycetes</taxon>
        <taxon>Agaricomycetidae</taxon>
        <taxon>Agaricales</taxon>
        <taxon>Marasmiineae</taxon>
        <taxon>Mycenaceae</taxon>
        <taxon>Mycena</taxon>
    </lineage>
</organism>
<dbReference type="EMBL" id="JARJCM010000396">
    <property type="protein sequence ID" value="KAJ7017558.1"/>
    <property type="molecule type" value="Genomic_DNA"/>
</dbReference>
<gene>
    <name evidence="1" type="ORF">C8F04DRAFT_1279182</name>
</gene>
<accession>A0AAD6WKT0</accession>
<evidence type="ECO:0000313" key="2">
    <source>
        <dbReference type="Proteomes" id="UP001218188"/>
    </source>
</evidence>
<comment type="caution">
    <text evidence="1">The sequence shown here is derived from an EMBL/GenBank/DDBJ whole genome shotgun (WGS) entry which is preliminary data.</text>
</comment>
<reference evidence="1" key="1">
    <citation type="submission" date="2023-03" db="EMBL/GenBank/DDBJ databases">
        <title>Massive genome expansion in bonnet fungi (Mycena s.s.) driven by repeated elements and novel gene families across ecological guilds.</title>
        <authorList>
            <consortium name="Lawrence Berkeley National Laboratory"/>
            <person name="Harder C.B."/>
            <person name="Miyauchi S."/>
            <person name="Viragh M."/>
            <person name="Kuo A."/>
            <person name="Thoen E."/>
            <person name="Andreopoulos B."/>
            <person name="Lu D."/>
            <person name="Skrede I."/>
            <person name="Drula E."/>
            <person name="Henrissat B."/>
            <person name="Morin E."/>
            <person name="Kohler A."/>
            <person name="Barry K."/>
            <person name="LaButti K."/>
            <person name="Morin E."/>
            <person name="Salamov A."/>
            <person name="Lipzen A."/>
            <person name="Mereny Z."/>
            <person name="Hegedus B."/>
            <person name="Baldrian P."/>
            <person name="Stursova M."/>
            <person name="Weitz H."/>
            <person name="Taylor A."/>
            <person name="Grigoriev I.V."/>
            <person name="Nagy L.G."/>
            <person name="Martin F."/>
            <person name="Kauserud H."/>
        </authorList>
    </citation>
    <scope>NUCLEOTIDE SEQUENCE</scope>
    <source>
        <strain evidence="1">CBHHK200</strain>
    </source>
</reference>
<name>A0AAD6WKT0_9AGAR</name>